<dbReference type="GO" id="GO:0042575">
    <property type="term" value="C:DNA polymerase complex"/>
    <property type="evidence" value="ECO:0007669"/>
    <property type="project" value="UniProtKB-ARBA"/>
</dbReference>
<feature type="compositionally biased region" description="Basic and acidic residues" evidence="4">
    <location>
        <begin position="744"/>
        <end position="779"/>
    </location>
</feature>
<dbReference type="InterPro" id="IPR001584">
    <property type="entry name" value="Integrase_cat-core"/>
</dbReference>
<accession>O96968</accession>
<dbReference type="InterPro" id="IPR036397">
    <property type="entry name" value="RNaseH_sf"/>
</dbReference>
<dbReference type="GO" id="GO:0003676">
    <property type="term" value="F:nucleic acid binding"/>
    <property type="evidence" value="ECO:0007669"/>
    <property type="project" value="InterPro"/>
</dbReference>
<gene>
    <name evidence="7" type="primary">Yokozuna</name>
</gene>
<keyword evidence="3" id="KW-0862">Zinc</keyword>
<dbReference type="PANTHER" id="PTHR42648">
    <property type="entry name" value="TRANSPOSASE, PUTATIVE-RELATED"/>
    <property type="match status" value="1"/>
</dbReference>
<organism evidence="7">
    <name type="scientific">Bombyx mori</name>
    <name type="common">Silk moth</name>
    <dbReference type="NCBI Taxonomy" id="7091"/>
    <lineage>
        <taxon>Eukaryota</taxon>
        <taxon>Metazoa</taxon>
        <taxon>Ecdysozoa</taxon>
        <taxon>Arthropoda</taxon>
        <taxon>Hexapoda</taxon>
        <taxon>Insecta</taxon>
        <taxon>Pterygota</taxon>
        <taxon>Neoptera</taxon>
        <taxon>Endopterygota</taxon>
        <taxon>Lepidoptera</taxon>
        <taxon>Glossata</taxon>
        <taxon>Ditrysia</taxon>
        <taxon>Bombycoidea</taxon>
        <taxon>Bombycidae</taxon>
        <taxon>Bombycinae</taxon>
        <taxon>Bombyx</taxon>
    </lineage>
</organism>
<dbReference type="CDD" id="cd09272">
    <property type="entry name" value="RNase_HI_RT_Ty1"/>
    <property type="match status" value="1"/>
</dbReference>
<keyword evidence="1" id="KW-0479">Metal-binding</keyword>
<dbReference type="Pfam" id="PF07727">
    <property type="entry name" value="RVT_2"/>
    <property type="match status" value="1"/>
</dbReference>
<dbReference type="SUPFAM" id="SSF53098">
    <property type="entry name" value="Ribonuclease H-like"/>
    <property type="match status" value="1"/>
</dbReference>
<evidence type="ECO:0000256" key="4">
    <source>
        <dbReference type="SAM" id="MobiDB-lite"/>
    </source>
</evidence>
<evidence type="ECO:0000256" key="3">
    <source>
        <dbReference type="PROSITE-ProRule" id="PRU00047"/>
    </source>
</evidence>
<dbReference type="GO" id="GO:0071897">
    <property type="term" value="P:DNA biosynthetic process"/>
    <property type="evidence" value="ECO:0007669"/>
    <property type="project" value="UniProtKB-ARBA"/>
</dbReference>
<dbReference type="InterPro" id="IPR013103">
    <property type="entry name" value="RVT_2"/>
</dbReference>
<dbReference type="PROSITE" id="PS50158">
    <property type="entry name" value="ZF_CCHC"/>
    <property type="match status" value="1"/>
</dbReference>
<dbReference type="Pfam" id="PF00665">
    <property type="entry name" value="rve"/>
    <property type="match status" value="1"/>
</dbReference>
<dbReference type="PROSITE" id="PS50994">
    <property type="entry name" value="INTEGRASE"/>
    <property type="match status" value="1"/>
</dbReference>
<feature type="region of interest" description="Disordered" evidence="4">
    <location>
        <begin position="247"/>
        <end position="280"/>
    </location>
</feature>
<evidence type="ECO:0000259" key="6">
    <source>
        <dbReference type="PROSITE" id="PS50994"/>
    </source>
</evidence>
<dbReference type="InterPro" id="IPR039537">
    <property type="entry name" value="Retrotran_Ty1/copia-like"/>
</dbReference>
<dbReference type="SMART" id="SM00343">
    <property type="entry name" value="ZnF_C2HC"/>
    <property type="match status" value="1"/>
</dbReference>
<dbReference type="InterPro" id="IPR001878">
    <property type="entry name" value="Znf_CCHC"/>
</dbReference>
<proteinExistence type="predicted"/>
<feature type="compositionally biased region" description="Acidic residues" evidence="4">
    <location>
        <begin position="730"/>
        <end position="743"/>
    </location>
</feature>
<dbReference type="Pfam" id="PF14223">
    <property type="entry name" value="Retrotran_gag_2"/>
    <property type="match status" value="1"/>
</dbReference>
<name>O96968_BOMMO</name>
<protein>
    <submittedName>
        <fullName evidence="7">Yokozuna protein</fullName>
    </submittedName>
</protein>
<evidence type="ECO:0000256" key="1">
    <source>
        <dbReference type="ARBA" id="ARBA00022723"/>
    </source>
</evidence>
<dbReference type="CDD" id="cd00303">
    <property type="entry name" value="retropepsin_like"/>
    <property type="match status" value="1"/>
</dbReference>
<feature type="domain" description="CCHC-type" evidence="5">
    <location>
        <begin position="202"/>
        <end position="216"/>
    </location>
</feature>
<sequence>MADDASRKLLPEFTGTNFSTWIFRISCILEEKECKEAIEDGITEEILKSEKFKKKDAKARSLIVNCLSDKHLEYVRSATSAKEMIENLRKIFKRKSTLSALYVRKKLLTLKCDPSVELSDHFNNFDMLIRQLEETGSTVNEQDKVCHLLLTMPDSYNTTITALETTNVELTTEYVKSKLLDAELKNQNNSMESQDAHSFLSCFKCGKTGHKAIQCRTGHLMRGQHRGKMGNVGYFNGSNTRDFYRGNGRDFNPGNGRGFNRSNPRGNVRGQSRGSSRDTILQQGKSALSERNPFSFVASENVLSVDVYNEDIKFIIDSGASQNLVIDSYEKYMSNIEYLETKTKIYVANGQYLFSSKKGILNVKYNNLPIKIEALLVKGLSHNILSVKKLLEKGNSVRFHKNSVSIAKGNNIIYGTMLNSLYAINLTLNLEQCYSINNDKDLWHKRLGHANRKHLKLLKLPISEKPCGICVEGKSTRLPFSTTPKPRSKYIGELIHTDISGPINIPTLTNEVYFHTIIDDYTHFCEVYLLQRKSEATDRLIEYVNRMERQIECKVKKIRSDNGGEFKNEKLNKFCKDKGILQQFTLPYSPQSNGVSERMNRNIYNRARTLLIESGLPKTLWGEAVRCAVYQTNRCPSSNFQTPAEKMFGNKDLTRLRIFGSKSWVHIIPKQDKLLQRAKEMRLVGYSPNGYRLWDPTSNKVIVSRDVRIDETQLNYKETEEKHNIKGETYYEDELIQNDDTEKDTEGDQEIRIPNENDENMQHDRIPDKTNKEVSKNNQDDEEENEKLNKKGRINIQKYITRSGREIRKPKNLEEYDLNIAYCLLSGDPQEFEDAIHDKDWEKAIKTELNSQVKLETWEEATLPMGSKAIDTKWVFRTKQNGTKRARLVAKGFQQQNNDNHYAPVAKLSTIRLMMSLAVQLDLSLKQLDVPTAFLNGKLNDNVYIKCPKGMEISEGKVLKLKRALYGLKEAPKCWNQRFHNFVTQKGFVQSQHDLCLYGKGKIWILLYVDDILYLGNSNEMIKELEKEFKVKNLGEVHQYLGLEVTRTEDSLEIRQTEIIKRLLEKYHMQDCKSSKTPMEINFNVNIPSPSDIIEVPFKELIGSLLYIAVNSRPDIAYAVSFLSRFLDKPTQELWTASKRVLRYLKGTSHQGLIYRKTEEYTKLIAYSDADWAADRTDRKSTSGCAIYQGQNLITWFSRKQTCTALSTAEAEYVAGAHSMSELIHIKGILSDILSTSIISAHLLIDNQSTIKLIQNQMNTKASKHIEIKYHYIKDLIYKKIVSISYVPTNENISDIFTKSSTIQKHNYFCSKLNLV</sequence>
<evidence type="ECO:0000259" key="5">
    <source>
        <dbReference type="PROSITE" id="PS50158"/>
    </source>
</evidence>
<dbReference type="Pfam" id="PF25597">
    <property type="entry name" value="SH3_retrovirus"/>
    <property type="match status" value="1"/>
</dbReference>
<feature type="region of interest" description="Disordered" evidence="4">
    <location>
        <begin position="725"/>
        <end position="790"/>
    </location>
</feature>
<dbReference type="GO" id="GO:0008270">
    <property type="term" value="F:zinc ion binding"/>
    <property type="evidence" value="ECO:0007669"/>
    <property type="project" value="UniProtKB-KW"/>
</dbReference>
<feature type="domain" description="Integrase catalytic" evidence="6">
    <location>
        <begin position="482"/>
        <end position="651"/>
    </location>
</feature>
<dbReference type="GO" id="GO:0015074">
    <property type="term" value="P:DNA integration"/>
    <property type="evidence" value="ECO:0007669"/>
    <property type="project" value="InterPro"/>
</dbReference>
<dbReference type="InterPro" id="IPR057670">
    <property type="entry name" value="SH3_retrovirus"/>
</dbReference>
<dbReference type="EMBL" id="AB014676">
    <property type="protein sequence ID" value="BAA74713.1"/>
    <property type="molecule type" value="Genomic_DNA"/>
</dbReference>
<feature type="compositionally biased region" description="Polar residues" evidence="4">
    <location>
        <begin position="260"/>
        <end position="280"/>
    </location>
</feature>
<dbReference type="Gene3D" id="3.30.420.10">
    <property type="entry name" value="Ribonuclease H-like superfamily/Ribonuclease H"/>
    <property type="match status" value="1"/>
</dbReference>
<dbReference type="InterPro" id="IPR012337">
    <property type="entry name" value="RNaseH-like_sf"/>
</dbReference>
<evidence type="ECO:0000313" key="7">
    <source>
        <dbReference type="EMBL" id="BAA74713.1"/>
    </source>
</evidence>
<keyword evidence="2" id="KW-0378">Hydrolase</keyword>
<dbReference type="InterPro" id="IPR043502">
    <property type="entry name" value="DNA/RNA_pol_sf"/>
</dbReference>
<dbReference type="Pfam" id="PF13976">
    <property type="entry name" value="gag_pre-integrs"/>
    <property type="match status" value="1"/>
</dbReference>
<dbReference type="SUPFAM" id="SSF56672">
    <property type="entry name" value="DNA/RNA polymerases"/>
    <property type="match status" value="1"/>
</dbReference>
<dbReference type="PANTHER" id="PTHR42648:SF28">
    <property type="entry name" value="TRANSPOSON-ENCODED PROTEIN WITH RIBONUCLEASE H-LIKE AND RETROVIRUS ZINC FINGER-LIKE DOMAINS"/>
    <property type="match status" value="1"/>
</dbReference>
<reference evidence="7" key="1">
    <citation type="journal article" date="1998" name="Genes Genet. Syst.">
        <title>Molecular structure of the copia-like retrotransposable element Yokozuna on the W chromosome of the silkworm, Bombyx mori.</title>
        <authorList>
            <person name="Ohbayashi F."/>
            <person name="Shimada T."/>
            <person name="Sugasaki T."/>
            <person name="Kawai S."/>
            <person name="Mita K."/>
            <person name="Oshiki T."/>
            <person name="Abe H."/>
        </authorList>
    </citation>
    <scope>NUCLEOTIDE SEQUENCE</scope>
    <source>
        <strain evidence="7">TWP</strain>
    </source>
</reference>
<dbReference type="InterPro" id="IPR025724">
    <property type="entry name" value="GAG-pre-integrase_dom"/>
</dbReference>
<dbReference type="GO" id="GO:0016787">
    <property type="term" value="F:hydrolase activity"/>
    <property type="evidence" value="ECO:0007669"/>
    <property type="project" value="UniProtKB-KW"/>
</dbReference>
<keyword evidence="3" id="KW-0863">Zinc-finger</keyword>
<evidence type="ECO:0000256" key="2">
    <source>
        <dbReference type="ARBA" id="ARBA00022801"/>
    </source>
</evidence>